<name>A0A835I757_9MAGN</name>
<dbReference type="AlphaFoldDB" id="A0A835I757"/>
<comment type="caution">
    <text evidence="2">The sequence shown here is derived from an EMBL/GenBank/DDBJ whole genome shotgun (WGS) entry which is preliminary data.</text>
</comment>
<accession>A0A835I757</accession>
<evidence type="ECO:0000256" key="1">
    <source>
        <dbReference type="SAM" id="MobiDB-lite"/>
    </source>
</evidence>
<protein>
    <submittedName>
        <fullName evidence="2">Uncharacterized protein</fullName>
    </submittedName>
</protein>
<evidence type="ECO:0000313" key="3">
    <source>
        <dbReference type="Proteomes" id="UP000631114"/>
    </source>
</evidence>
<organism evidence="2 3">
    <name type="scientific">Coptis chinensis</name>
    <dbReference type="NCBI Taxonomy" id="261450"/>
    <lineage>
        <taxon>Eukaryota</taxon>
        <taxon>Viridiplantae</taxon>
        <taxon>Streptophyta</taxon>
        <taxon>Embryophyta</taxon>
        <taxon>Tracheophyta</taxon>
        <taxon>Spermatophyta</taxon>
        <taxon>Magnoliopsida</taxon>
        <taxon>Ranunculales</taxon>
        <taxon>Ranunculaceae</taxon>
        <taxon>Coptidoideae</taxon>
        <taxon>Coptis</taxon>
    </lineage>
</organism>
<keyword evidence="3" id="KW-1185">Reference proteome</keyword>
<dbReference type="Proteomes" id="UP000631114">
    <property type="component" value="Unassembled WGS sequence"/>
</dbReference>
<sequence length="170" mass="18766">MKIYTSMVRRVELYSEKHDRLGGSVLDRAVGPVLPDGDDNEVSLASFVEDLKPEKENCVSGVEKKSNNKPEKVEDKTRKSCSKAYSGGGGESLRNNNKAGELGKEEEGEEHCGATGTLKVFTEANDFTRDKSDDVENPICILVSEEDKEATFVEPSKRGRYLLPSFVCEL</sequence>
<dbReference type="EMBL" id="JADFTS010000004">
    <property type="protein sequence ID" value="KAF9611223.1"/>
    <property type="molecule type" value="Genomic_DNA"/>
</dbReference>
<gene>
    <name evidence="2" type="ORF">IFM89_027773</name>
</gene>
<feature type="compositionally biased region" description="Basic and acidic residues" evidence="1">
    <location>
        <begin position="57"/>
        <end position="78"/>
    </location>
</feature>
<proteinExistence type="predicted"/>
<evidence type="ECO:0000313" key="2">
    <source>
        <dbReference type="EMBL" id="KAF9611223.1"/>
    </source>
</evidence>
<feature type="region of interest" description="Disordered" evidence="1">
    <location>
        <begin position="57"/>
        <end position="115"/>
    </location>
</feature>
<reference evidence="2 3" key="1">
    <citation type="submission" date="2020-10" db="EMBL/GenBank/DDBJ databases">
        <title>The Coptis chinensis genome and diversification of protoberbering-type alkaloids.</title>
        <authorList>
            <person name="Wang B."/>
            <person name="Shu S."/>
            <person name="Song C."/>
            <person name="Liu Y."/>
        </authorList>
    </citation>
    <scope>NUCLEOTIDE SEQUENCE [LARGE SCALE GENOMIC DNA]</scope>
    <source>
        <strain evidence="2">HL-2020</strain>
        <tissue evidence="2">Leaf</tissue>
    </source>
</reference>